<accession>A0A4Y7LAC7</accession>
<evidence type="ECO:0000313" key="1">
    <source>
        <dbReference type="EMBL" id="RZC81468.1"/>
    </source>
</evidence>
<dbReference type="Proteomes" id="UP000316621">
    <property type="component" value="Chromosome 10"/>
</dbReference>
<reference evidence="1 2" key="1">
    <citation type="journal article" date="2018" name="Science">
        <title>The opium poppy genome and morphinan production.</title>
        <authorList>
            <person name="Guo L."/>
            <person name="Winzer T."/>
            <person name="Yang X."/>
            <person name="Li Y."/>
            <person name="Ning Z."/>
            <person name="He Z."/>
            <person name="Teodor R."/>
            <person name="Lu Y."/>
            <person name="Bowser T.A."/>
            <person name="Graham I.A."/>
            <person name="Ye K."/>
        </authorList>
    </citation>
    <scope>NUCLEOTIDE SEQUENCE [LARGE SCALE GENOMIC DNA]</scope>
    <source>
        <strain evidence="2">cv. HN1</strain>
        <tissue evidence="1">Leaves</tissue>
    </source>
</reference>
<organism evidence="1 2">
    <name type="scientific">Papaver somniferum</name>
    <name type="common">Opium poppy</name>
    <dbReference type="NCBI Taxonomy" id="3469"/>
    <lineage>
        <taxon>Eukaryota</taxon>
        <taxon>Viridiplantae</taxon>
        <taxon>Streptophyta</taxon>
        <taxon>Embryophyta</taxon>
        <taxon>Tracheophyta</taxon>
        <taxon>Spermatophyta</taxon>
        <taxon>Magnoliopsida</taxon>
        <taxon>Ranunculales</taxon>
        <taxon>Papaveraceae</taxon>
        <taxon>Papaveroideae</taxon>
        <taxon>Papaver</taxon>
    </lineage>
</organism>
<evidence type="ECO:0000313" key="2">
    <source>
        <dbReference type="Proteomes" id="UP000316621"/>
    </source>
</evidence>
<dbReference type="Gramene" id="RZC81468">
    <property type="protein sequence ID" value="RZC81468"/>
    <property type="gene ID" value="C5167_044050"/>
</dbReference>
<sequence length="67" mass="7560">MVAMESLNSSTLIRWVVHQFVDPILNAPLFSVCSFVRHSPNDHTPGGSQNDLLPVRRPFTCLEIVRI</sequence>
<dbReference type="AlphaFoldDB" id="A0A4Y7LAC7"/>
<keyword evidence="2" id="KW-1185">Reference proteome</keyword>
<dbReference type="EMBL" id="CM010724">
    <property type="protein sequence ID" value="RZC81468.1"/>
    <property type="molecule type" value="Genomic_DNA"/>
</dbReference>
<name>A0A4Y7LAC7_PAPSO</name>
<gene>
    <name evidence="1" type="ORF">C5167_044050</name>
</gene>
<protein>
    <submittedName>
        <fullName evidence="1">Uncharacterized protein</fullName>
    </submittedName>
</protein>
<proteinExistence type="predicted"/>